<keyword evidence="2" id="KW-1185">Reference proteome</keyword>
<organism evidence="1 2">
    <name type="scientific">Larimichthys crocea</name>
    <name type="common">Large yellow croaker</name>
    <name type="synonym">Pseudosciaena crocea</name>
    <dbReference type="NCBI Taxonomy" id="215358"/>
    <lineage>
        <taxon>Eukaryota</taxon>
        <taxon>Metazoa</taxon>
        <taxon>Chordata</taxon>
        <taxon>Craniata</taxon>
        <taxon>Vertebrata</taxon>
        <taxon>Euteleostomi</taxon>
        <taxon>Actinopterygii</taxon>
        <taxon>Neopterygii</taxon>
        <taxon>Teleostei</taxon>
        <taxon>Neoteleostei</taxon>
        <taxon>Acanthomorphata</taxon>
        <taxon>Eupercaria</taxon>
        <taxon>Sciaenidae</taxon>
        <taxon>Larimichthys</taxon>
    </lineage>
</organism>
<protein>
    <submittedName>
        <fullName evidence="1">Uncharacterized protein</fullName>
    </submittedName>
</protein>
<evidence type="ECO:0000313" key="2">
    <source>
        <dbReference type="Proteomes" id="UP000793456"/>
    </source>
</evidence>
<reference evidence="1" key="1">
    <citation type="submission" date="2018-11" db="EMBL/GenBank/DDBJ databases">
        <title>The sequence and de novo assembly of Larimichthys crocea genome using PacBio and Hi-C technologies.</title>
        <authorList>
            <person name="Xu P."/>
            <person name="Chen B."/>
            <person name="Zhou Z."/>
            <person name="Ke Q."/>
            <person name="Wu Y."/>
            <person name="Bai H."/>
            <person name="Pu F."/>
        </authorList>
    </citation>
    <scope>NUCLEOTIDE SEQUENCE</scope>
    <source>
        <tissue evidence="1">Muscle</tissue>
    </source>
</reference>
<name>A0ACD3QYD8_LARCR</name>
<sequence>MSDLLNKIKANPDLKGAASVLQNAGLHTDSEIRSLTREELHELFPGAGKLKQRRTIFEIINKPKPVHALINELKAFIPHDAFGAAQTGNGVMADYLVILKDLKTQLNQVQGFIDAHIDLLEGRSNDQEHEKGSMLGVSSSDTRGSMVNCNRQTADCPQGAQVPAEEMNRNYSRGSEGMTYNQGQCQESTSGAQGHVMTYNYQTGGPPQEPQRSRYSFSNSPERKYQRKVAYQVVVSGKTFDADKQLMNKVLTDPALNQVQFVENQLNHQITILFCPVSSRVGTDVEAALGHVKDDKPVILVVMHHEREAKSKSLRMPHDKQHQVVLYVNVFYHDTSKGLLTCEQNNAAASEIKQKLLQFSTPIDTSGNAQGAGVEIGRSIFSKFCPIRSTRSAVVCLQRSVWRLRPKSVSHHHTVSALKTSAHRFPLKLTVCEMQAATISYGKETTAVALGDDEDEDDEGGGGGGGEVGQESRTEDSELKKPGQVHTVSMDVQQHAAPAPAASSEKTAKKKTRRDKRRLMKKKLTSADTSDNLMSELPFSLASPTAWKELGFLSSESTQTKRKRKRGDVGGRVDSEEDAEKKKKKKESQRPNYFVSIPITNTQITSAVIEVQEAVLQQEPRLAKAMIPVPTLHITLLVTHLANQEQVDLFFGDQTVERVDLCSMLKKKQQDGYYHTESSLQLDLVQNPLHPKRSSGRRRSEPDEAELLRVSRRLVEDAVNRALQQYKQETFQNGGGPNATAVQPAGSTEDTATKKDTKANSTTDNRK</sequence>
<gene>
    <name evidence="1" type="ORF">E3U43_017096</name>
</gene>
<evidence type="ECO:0000313" key="1">
    <source>
        <dbReference type="EMBL" id="TMS12138.1"/>
    </source>
</evidence>
<proteinExistence type="predicted"/>
<dbReference type="Proteomes" id="UP000793456">
    <property type="component" value="Chromosome XII"/>
</dbReference>
<accession>A0ACD3QYD8</accession>
<comment type="caution">
    <text evidence="1">The sequence shown here is derived from an EMBL/GenBank/DDBJ whole genome shotgun (WGS) entry which is preliminary data.</text>
</comment>
<dbReference type="EMBL" id="CM011685">
    <property type="protein sequence ID" value="TMS12138.1"/>
    <property type="molecule type" value="Genomic_DNA"/>
</dbReference>